<dbReference type="SUPFAM" id="SSF56672">
    <property type="entry name" value="DNA/RNA polymerases"/>
    <property type="match status" value="1"/>
</dbReference>
<evidence type="ECO:0000256" key="1">
    <source>
        <dbReference type="ARBA" id="ARBA00022750"/>
    </source>
</evidence>
<evidence type="ECO:0000313" key="5">
    <source>
        <dbReference type="Proteomes" id="UP001454036"/>
    </source>
</evidence>
<keyword evidence="5" id="KW-1185">Reference proteome</keyword>
<keyword evidence="4" id="KW-0675">Receptor</keyword>
<dbReference type="InterPro" id="IPR043502">
    <property type="entry name" value="DNA/RNA_pol_sf"/>
</dbReference>
<proteinExistence type="predicted"/>
<dbReference type="GO" id="GO:0004190">
    <property type="term" value="F:aspartic-type endopeptidase activity"/>
    <property type="evidence" value="ECO:0007669"/>
    <property type="project" value="UniProtKB-KW"/>
</dbReference>
<organism evidence="4 5">
    <name type="scientific">Lithospermum erythrorhizon</name>
    <name type="common">Purple gromwell</name>
    <name type="synonym">Lithospermum officinale var. erythrorhizon</name>
    <dbReference type="NCBI Taxonomy" id="34254"/>
    <lineage>
        <taxon>Eukaryota</taxon>
        <taxon>Viridiplantae</taxon>
        <taxon>Streptophyta</taxon>
        <taxon>Embryophyta</taxon>
        <taxon>Tracheophyta</taxon>
        <taxon>Spermatophyta</taxon>
        <taxon>Magnoliopsida</taxon>
        <taxon>eudicotyledons</taxon>
        <taxon>Gunneridae</taxon>
        <taxon>Pentapetalae</taxon>
        <taxon>asterids</taxon>
        <taxon>lamiids</taxon>
        <taxon>Boraginales</taxon>
        <taxon>Boraginaceae</taxon>
        <taxon>Boraginoideae</taxon>
        <taxon>Lithospermeae</taxon>
        <taxon>Lithospermum</taxon>
    </lineage>
</organism>
<dbReference type="Pfam" id="PF22936">
    <property type="entry name" value="Pol_BBD"/>
    <property type="match status" value="1"/>
</dbReference>
<feature type="domain" description="Retrovirus-related Pol polyprotein from transposon TNT 1-94-like beta-barrel" evidence="3">
    <location>
        <begin position="213"/>
        <end position="259"/>
    </location>
</feature>
<accession>A0AAV3QAL1</accession>
<comment type="caution">
    <text evidence="4">The sequence shown here is derived from an EMBL/GenBank/DDBJ whole genome shotgun (WGS) entry which is preliminary data.</text>
</comment>
<keyword evidence="1" id="KW-0378">Hydrolase</keyword>
<keyword evidence="4" id="KW-0472">Membrane</keyword>
<dbReference type="InterPro" id="IPR054722">
    <property type="entry name" value="PolX-like_BBD"/>
</dbReference>
<reference evidence="4 5" key="1">
    <citation type="submission" date="2024-01" db="EMBL/GenBank/DDBJ databases">
        <title>The complete chloroplast genome sequence of Lithospermum erythrorhizon: insights into the phylogenetic relationship among Boraginaceae species and the maternal lineages of purple gromwells.</title>
        <authorList>
            <person name="Okada T."/>
            <person name="Watanabe K."/>
        </authorList>
    </citation>
    <scope>NUCLEOTIDE SEQUENCE [LARGE SCALE GENOMIC DNA]</scope>
</reference>
<evidence type="ECO:0000259" key="2">
    <source>
        <dbReference type="Pfam" id="PF07727"/>
    </source>
</evidence>
<dbReference type="Proteomes" id="UP001454036">
    <property type="component" value="Unassembled WGS sequence"/>
</dbReference>
<dbReference type="PANTHER" id="PTHR11439">
    <property type="entry name" value="GAG-POL-RELATED RETROTRANSPOSON"/>
    <property type="match status" value="1"/>
</dbReference>
<dbReference type="EMBL" id="BAABME010003619">
    <property type="protein sequence ID" value="GAA0159498.1"/>
    <property type="molecule type" value="Genomic_DNA"/>
</dbReference>
<gene>
    <name evidence="4" type="ORF">LIER_16257</name>
</gene>
<feature type="domain" description="Reverse transcriptase Ty1/copia-type" evidence="2">
    <location>
        <begin position="510"/>
        <end position="745"/>
    </location>
</feature>
<dbReference type="PANTHER" id="PTHR11439:SF462">
    <property type="match status" value="1"/>
</dbReference>
<dbReference type="AlphaFoldDB" id="A0AAV3QAL1"/>
<dbReference type="Pfam" id="PF07727">
    <property type="entry name" value="RVT_2"/>
    <property type="match status" value="1"/>
</dbReference>
<dbReference type="InterPro" id="IPR013103">
    <property type="entry name" value="RVT_2"/>
</dbReference>
<sequence length="881" mass="98643">MSVEEYFGKLQPLWDELHNLTPFPVCACGGITEQLMNMRLEERYHDVMYRLNRELYGSLRSALNAQEPLPSLDTAYQKIREDESQRKSSDTSIGNEFVALTLRCNSRMGDYGDKSKLFCTLCKKQGHDITTCFLKVGYPDWWEIRNRNKVPTQAFTGALHAVFSDSAREVGAGPPCVQRGSEAVGAVPVMSPDQWQRLMSLIVDQFDDIPCPLTLPDGSVIYSTRRGSVVLSASLILRNVLYVPTMHCNLISISQLLAEHCCDILFTHNLCLVQDRTARTVIGADKKGWKLFHLEIRSYFVSRDVTFYESEFPGVGDQVEIPPVSSNLFEGVLGLDDPANVRMGCDGATTDSEYTVGLGLETTNGPHLEHTGVEGDGTNIIDPGLPSSTVEAAPSIDVPPLADGDVVSTEAELGRGQRDKAFPRHFQDYVLNNVRHSSPPLSSLSHVSSTSSGTSYPLTHFLSYDIFSSAHRGFLASITVGVEPRSYCQALRDPSWCDAMRAEIRALENNGTWSMIELPAGKKALGSRWVYKIKYKSDGSLERLKARLVVFGNHQTEGIDYSDTFAHVAKMSTVRTFLAMAAVRGWELHQMDVHNAFLHGDLQEEVSMKPPPGFERGVEGKVCRFHKSLYGLKQAPRCWFAKLASSLRAYGFSHSCSDYSLFSYVRGDIRVHVLIYVDDLIISSNNSAALSAFKDYLSSCFHMKDLGVLKYFLGIEVARSSEGIYLCQRKYALDIIAECGLLGGRPAGFSMEPNHKLGESTSTLRENGEQYRRLVGRLYLSYTRPDLAYSVHILSQFLQKPRRDHWDAALRVGWLVFPISWKTKKQRTVSLSSSEAEYRSLTALTCELKWLKADFFTKPLRKQRFDFLLCKLGICDLHAPT</sequence>
<evidence type="ECO:0000313" key="4">
    <source>
        <dbReference type="EMBL" id="GAA0159498.1"/>
    </source>
</evidence>
<keyword evidence="4" id="KW-0812">Transmembrane</keyword>
<dbReference type="CDD" id="cd09272">
    <property type="entry name" value="RNase_HI_RT_Ty1"/>
    <property type="match status" value="1"/>
</dbReference>
<name>A0AAV3QAL1_LITER</name>
<protein>
    <submittedName>
        <fullName evidence="4">Transmembrane signal receptor</fullName>
    </submittedName>
</protein>
<keyword evidence="1" id="KW-0064">Aspartyl protease</keyword>
<keyword evidence="1" id="KW-0645">Protease</keyword>
<evidence type="ECO:0000259" key="3">
    <source>
        <dbReference type="Pfam" id="PF22936"/>
    </source>
</evidence>